<accession>A0A7X3SKH5</accession>
<feature type="compositionally biased region" description="Basic residues" evidence="1">
    <location>
        <begin position="65"/>
        <end position="77"/>
    </location>
</feature>
<evidence type="ECO:0000313" key="2">
    <source>
        <dbReference type="EMBL" id="MXP77532.1"/>
    </source>
</evidence>
<evidence type="ECO:0000256" key="1">
    <source>
        <dbReference type="SAM" id="MobiDB-lite"/>
    </source>
</evidence>
<reference evidence="2 3" key="1">
    <citation type="submission" date="2019-12" db="EMBL/GenBank/DDBJ databases">
        <title>Sporaefaciens musculi gen. nov., sp. nov., a novel bacterium isolated from the caecum of an obese mouse.</title>
        <authorList>
            <person name="Rasmussen T.S."/>
            <person name="Streidl T."/>
            <person name="Hitch T.C.A."/>
            <person name="Wortmann E."/>
            <person name="Deptula P."/>
            <person name="Hansen M."/>
            <person name="Nielsen D.S."/>
            <person name="Clavel T."/>
            <person name="Vogensen F.K."/>
        </authorList>
    </citation>
    <scope>NUCLEOTIDE SEQUENCE [LARGE SCALE GENOMIC DNA]</scope>
    <source>
        <strain evidence="2 3">WCA-9-b2</strain>
    </source>
</reference>
<feature type="region of interest" description="Disordered" evidence="1">
    <location>
        <begin position="1"/>
        <end position="97"/>
    </location>
</feature>
<feature type="compositionally biased region" description="Basic and acidic residues" evidence="1">
    <location>
        <begin position="16"/>
        <end position="26"/>
    </location>
</feature>
<keyword evidence="3" id="KW-1185">Reference proteome</keyword>
<dbReference type="AlphaFoldDB" id="A0A7X3SKH5"/>
<gene>
    <name evidence="2" type="ORF">GN277_19875</name>
</gene>
<proteinExistence type="predicted"/>
<dbReference type="EMBL" id="WUQX01000001">
    <property type="protein sequence ID" value="MXP77532.1"/>
    <property type="molecule type" value="Genomic_DNA"/>
</dbReference>
<comment type="caution">
    <text evidence="2">The sequence shown here is derived from an EMBL/GenBank/DDBJ whole genome shotgun (WGS) entry which is preliminary data.</text>
</comment>
<sequence>MRELENGRYRTTSRPPVKEQPTEKGKAVGSRSSRSRKPQPKADAAGKEKRSGRTGKSGAQEKAVPPRKKPLPRKRFTRCAGTLTATAGKTATSCKPM</sequence>
<name>A0A7X3SKH5_9FIRM</name>
<protein>
    <submittedName>
        <fullName evidence="2">Uncharacterized protein</fullName>
    </submittedName>
</protein>
<dbReference type="Proteomes" id="UP000460412">
    <property type="component" value="Unassembled WGS sequence"/>
</dbReference>
<organism evidence="2 3">
    <name type="scientific">Sporofaciens musculi</name>
    <dbReference type="NCBI Taxonomy" id="2681861"/>
    <lineage>
        <taxon>Bacteria</taxon>
        <taxon>Bacillati</taxon>
        <taxon>Bacillota</taxon>
        <taxon>Clostridia</taxon>
        <taxon>Lachnospirales</taxon>
        <taxon>Lachnospiraceae</taxon>
        <taxon>Sporofaciens</taxon>
    </lineage>
</organism>
<evidence type="ECO:0000313" key="3">
    <source>
        <dbReference type="Proteomes" id="UP000460412"/>
    </source>
</evidence>
<feature type="compositionally biased region" description="Low complexity" evidence="1">
    <location>
        <begin position="80"/>
        <end position="97"/>
    </location>
</feature>